<evidence type="ECO:0000313" key="1">
    <source>
        <dbReference type="EMBL" id="PIP39268.1"/>
    </source>
</evidence>
<proteinExistence type="predicted"/>
<evidence type="ECO:0000313" key="2">
    <source>
        <dbReference type="Proteomes" id="UP000231067"/>
    </source>
</evidence>
<comment type="caution">
    <text evidence="1">The sequence shown here is derived from an EMBL/GenBank/DDBJ whole genome shotgun (WGS) entry which is preliminary data.</text>
</comment>
<dbReference type="AlphaFoldDB" id="A0A2H0A497"/>
<dbReference type="Proteomes" id="UP000231067">
    <property type="component" value="Unassembled WGS sequence"/>
</dbReference>
<reference evidence="1 2" key="1">
    <citation type="submission" date="2017-09" db="EMBL/GenBank/DDBJ databases">
        <title>Depth-based differentiation of microbial function through sediment-hosted aquifers and enrichment of novel symbionts in the deep terrestrial subsurface.</title>
        <authorList>
            <person name="Probst A.J."/>
            <person name="Ladd B."/>
            <person name="Jarett J.K."/>
            <person name="Geller-Mcgrath D.E."/>
            <person name="Sieber C.M."/>
            <person name="Emerson J.B."/>
            <person name="Anantharaman K."/>
            <person name="Thomas B.C."/>
            <person name="Malmstrom R."/>
            <person name="Stieglmeier M."/>
            <person name="Klingl A."/>
            <person name="Woyke T."/>
            <person name="Ryan C.M."/>
            <person name="Banfield J.F."/>
        </authorList>
    </citation>
    <scope>NUCLEOTIDE SEQUENCE [LARGE SCALE GENOMIC DNA]</scope>
    <source>
        <strain evidence="1">CG23_combo_of_CG06-09_8_20_14_all_40_23</strain>
    </source>
</reference>
<sequence>MEAYQVEKRMAANGVLRLSTLPFREGELVEVIVLGRKGEMRRSTSSSLRGKVIKYINPTEPVAKDDWEVLL</sequence>
<organism evidence="1 2">
    <name type="scientific">Candidatus Desantisbacteria bacterium CG23_combo_of_CG06-09_8_20_14_all_40_23</name>
    <dbReference type="NCBI Taxonomy" id="1974550"/>
    <lineage>
        <taxon>Bacteria</taxon>
        <taxon>Candidatus Desantisiibacteriota</taxon>
    </lineage>
</organism>
<accession>A0A2H0A497</accession>
<dbReference type="EMBL" id="PCSH01000184">
    <property type="protein sequence ID" value="PIP39268.1"/>
    <property type="molecule type" value="Genomic_DNA"/>
</dbReference>
<name>A0A2H0A497_9BACT</name>
<gene>
    <name evidence="1" type="ORF">COX18_10670</name>
</gene>
<protein>
    <submittedName>
        <fullName evidence="1">Uncharacterized protein</fullName>
    </submittedName>
</protein>